<accession>A0A1I6UWR8</accession>
<gene>
    <name evidence="1" type="ORF">SAMN04488040_2909</name>
</gene>
<dbReference type="RefSeq" id="WP_139226491.1">
    <property type="nucleotide sequence ID" value="NZ_FPAJ01000005.1"/>
</dbReference>
<protein>
    <submittedName>
        <fullName evidence="1">Uncharacterized protein</fullName>
    </submittedName>
</protein>
<reference evidence="2" key="1">
    <citation type="submission" date="2016-10" db="EMBL/GenBank/DDBJ databases">
        <authorList>
            <person name="Varghese N."/>
            <person name="Submissions S."/>
        </authorList>
    </citation>
    <scope>NUCLEOTIDE SEQUENCE [LARGE SCALE GENOMIC DNA]</scope>
    <source>
        <strain evidence="2">DSM 23422</strain>
    </source>
</reference>
<organism evidence="1 2">
    <name type="scientific">Sulfitobacter marinus</name>
    <dbReference type="NCBI Taxonomy" id="394264"/>
    <lineage>
        <taxon>Bacteria</taxon>
        <taxon>Pseudomonadati</taxon>
        <taxon>Pseudomonadota</taxon>
        <taxon>Alphaproteobacteria</taxon>
        <taxon>Rhodobacterales</taxon>
        <taxon>Roseobacteraceae</taxon>
        <taxon>Sulfitobacter</taxon>
    </lineage>
</organism>
<sequence length="117" mass="12752">MNTKANLDVKLDGNLNKFYQDARDDITKLIGGAAIKAAVIFNNSPNPVTFFVYNYSDGINLVPAQKVLVAPGHQGIVAASGVYFKIHPNNNRKAEFLVEPKQAYVFHGYGKVEPVGS</sequence>
<dbReference type="AlphaFoldDB" id="A0A1I6UWR8"/>
<dbReference type="Proteomes" id="UP000199239">
    <property type="component" value="Unassembled WGS sequence"/>
</dbReference>
<keyword evidence="2" id="KW-1185">Reference proteome</keyword>
<name>A0A1I6UWR8_9RHOB</name>
<dbReference type="STRING" id="394264.SAMN04488040_2909"/>
<dbReference type="OrthoDB" id="9554005at2"/>
<evidence type="ECO:0000313" key="1">
    <source>
        <dbReference type="EMBL" id="SFT05814.1"/>
    </source>
</evidence>
<proteinExistence type="predicted"/>
<evidence type="ECO:0000313" key="2">
    <source>
        <dbReference type="Proteomes" id="UP000199239"/>
    </source>
</evidence>
<dbReference type="EMBL" id="FPAJ01000005">
    <property type="protein sequence ID" value="SFT05814.1"/>
    <property type="molecule type" value="Genomic_DNA"/>
</dbReference>